<proteinExistence type="predicted"/>
<reference evidence="3" key="1">
    <citation type="book" date="2010" name="EXTREMOPHILES" publisher="0:0-0">
        <title>Complete genome sequences of ten hyperthermophilic archaea reveal their metabolic capabilities and possible ecological roles.</title>
        <editorList>
            <person name="?"/>
        </editorList>
        <authorList>
            <person name="Ravin N.V."/>
            <person name="Mardanov A.V."/>
            <person name="Bonch-Osmolovskaya E.A."/>
            <person name="Skryabin K.G."/>
        </authorList>
    </citation>
    <scope>NUCLEOTIDE SEQUENCE [LARGE SCALE GENOMIC DNA]</scope>
    <source>
        <strain evidence="3">1505</strain>
    </source>
</reference>
<dbReference type="KEGG" id="tcb:TCARB_0055"/>
<keyword evidence="1" id="KW-1133">Transmembrane helix</keyword>
<keyword evidence="1" id="KW-0472">Membrane</keyword>
<feature type="transmembrane region" description="Helical" evidence="1">
    <location>
        <begin position="6"/>
        <end position="25"/>
    </location>
</feature>
<feature type="transmembrane region" description="Helical" evidence="1">
    <location>
        <begin position="136"/>
        <end position="153"/>
    </location>
</feature>
<name>A0A3G1A5B6_9CREN</name>
<protein>
    <submittedName>
        <fullName evidence="2">Uncharacterized protein</fullName>
    </submittedName>
</protein>
<feature type="transmembrane region" description="Helical" evidence="1">
    <location>
        <begin position="37"/>
        <end position="56"/>
    </location>
</feature>
<evidence type="ECO:0000313" key="3">
    <source>
        <dbReference type="Proteomes" id="UP000266720"/>
    </source>
</evidence>
<dbReference type="RefSeq" id="WP_052886384.1">
    <property type="nucleotide sequence ID" value="NZ_CP007493.1"/>
</dbReference>
<evidence type="ECO:0000256" key="1">
    <source>
        <dbReference type="SAM" id="Phobius"/>
    </source>
</evidence>
<gene>
    <name evidence="2" type="ORF">TCARB_0055</name>
</gene>
<feature type="transmembrane region" description="Helical" evidence="1">
    <location>
        <begin position="513"/>
        <end position="536"/>
    </location>
</feature>
<keyword evidence="1" id="KW-0812">Transmembrane</keyword>
<evidence type="ECO:0000313" key="2">
    <source>
        <dbReference type="EMBL" id="AJB41133.1"/>
    </source>
</evidence>
<dbReference type="AlphaFoldDB" id="A0A3G1A5B6"/>
<dbReference type="Proteomes" id="UP000266720">
    <property type="component" value="Chromosome"/>
</dbReference>
<sequence>MNEELVWFGLAFSLVVAEALFYWFTQRRKHSLNVLSQRVVELILYAGVVVILLRLYSQYAMVSIDCSIKKLKELEGNLYKAYTGALQLLYGSAVVDSIISLAATLGAPEATLALEYFDLFRHTVLAQLEYLSVQTGAAWLITSLTGFLIDSLRNLRNITRTIILLSLVPKIRKFALPTSVILLAFSLALPYTISETESIPTSMPPFGAMPSPTGTLRLKVKDFSDTPTLDTILIGLRDANSTLFVVKGKNGDQLVLPAGNYTVLWIINYWTNFTLHPCCYEKSPYSYCSCYAHPAKFSLKPNQTLELNVWLPIYLITSEKGTMGHVVAFEGVVPLRPSRNENGTVEFALEPSTSVKEFFIRGGDFQLVYLNESLISKNGTCWTLYYRVTNEMPPGVIADLGALDSWKKSYDEWVERIRNAIPGFLSDKLVLKDEVPYFREYGIKIWFGKKNCSEGFSGNISSPKIIIHGIGYWNHSSAPTYLSLWQKVSHIDGWLKENFNSFIYPLLALYKSFLLVFTMFSGILLTVGYYSVAIFSPISIHFSSLKHSTYFSFVSLAKKLKRIWSLNSNVIKIDWRPSTLYKELVLSREVEKDHPVVTTGRISKRIIRESPKYLSRKPLPAILRFASATLMNLGDFARQHYKESKARKLYMFASKVEKASRFADQSLPVASVNAIRHLRRESGYLAKRLQSRLEDSYYNLRLYLMGYDPRLKRMRDDNDQVLQVYFPGIYRDFLERYKEQATKHLEEVRKSLEKAGENTQIIDKVIDKVRKASSLREVDGALSSLSLDPKSFEILARKLRVPLSFFADRDVKRMLRLKALDTLEREERIEVEGLRRFYLGEGRFDSLEGLWKRIRSKLGE</sequence>
<dbReference type="STRING" id="697581.TCARB_0055"/>
<organism evidence="2 3">
    <name type="scientific">Thermofilum adornatum 1505</name>
    <dbReference type="NCBI Taxonomy" id="697581"/>
    <lineage>
        <taxon>Archaea</taxon>
        <taxon>Thermoproteota</taxon>
        <taxon>Thermoprotei</taxon>
        <taxon>Thermofilales</taxon>
        <taxon>Thermofilaceae</taxon>
        <taxon>Thermofilum</taxon>
    </lineage>
</organism>
<dbReference type="EMBL" id="CP007493">
    <property type="protein sequence ID" value="AJB41133.1"/>
    <property type="molecule type" value="Genomic_DNA"/>
</dbReference>
<accession>A0A3G1A5B6</accession>
<dbReference type="GeneID" id="25405522"/>